<evidence type="ECO:0000256" key="2">
    <source>
        <dbReference type="ARBA" id="ARBA00022741"/>
    </source>
</evidence>
<feature type="modified residue" description="4-aspartylphosphate" evidence="7">
    <location>
        <position position="57"/>
    </location>
</feature>
<dbReference type="PROSITE" id="PS50045">
    <property type="entry name" value="SIGMA54_INTERACT_4"/>
    <property type="match status" value="1"/>
</dbReference>
<dbReference type="InterPro" id="IPR025943">
    <property type="entry name" value="Sigma_54_int_dom_ATP-bd_2"/>
</dbReference>
<organism evidence="10 11">
    <name type="scientific">Desulfobotulus alkaliphilus</name>
    <dbReference type="NCBI Taxonomy" id="622671"/>
    <lineage>
        <taxon>Bacteria</taxon>
        <taxon>Pseudomonadati</taxon>
        <taxon>Thermodesulfobacteriota</taxon>
        <taxon>Desulfobacteria</taxon>
        <taxon>Desulfobacterales</taxon>
        <taxon>Desulfobacteraceae</taxon>
        <taxon>Desulfobotulus</taxon>
    </lineage>
</organism>
<dbReference type="GO" id="GO:0000160">
    <property type="term" value="P:phosphorelay signal transduction system"/>
    <property type="evidence" value="ECO:0007669"/>
    <property type="project" value="UniProtKB-KW"/>
</dbReference>
<dbReference type="RefSeq" id="WP_144682769.1">
    <property type="nucleotide sequence ID" value="NZ_VLLC01000005.1"/>
</dbReference>
<dbReference type="Pfam" id="PF25601">
    <property type="entry name" value="AAA_lid_14"/>
    <property type="match status" value="1"/>
</dbReference>
<dbReference type="InterPro" id="IPR001789">
    <property type="entry name" value="Sig_transdc_resp-reg_receiver"/>
</dbReference>
<evidence type="ECO:0000256" key="7">
    <source>
        <dbReference type="PROSITE-ProRule" id="PRU00169"/>
    </source>
</evidence>
<dbReference type="Gene3D" id="3.40.50.2300">
    <property type="match status" value="1"/>
</dbReference>
<dbReference type="InterPro" id="IPR058031">
    <property type="entry name" value="AAA_lid_NorR"/>
</dbReference>
<reference evidence="10 11" key="1">
    <citation type="submission" date="2019-07" db="EMBL/GenBank/DDBJ databases">
        <title>Genome sequencing of 100 strains of the haloalkaliphilic chemolithoautotrophic sulfur-oxidizing bacterium Thioalkalivibrio.</title>
        <authorList>
            <person name="Muyzer G."/>
        </authorList>
    </citation>
    <scope>NUCLEOTIDE SEQUENCE [LARGE SCALE GENOMIC DNA]</scope>
    <source>
        <strain evidence="10 11">ASO4-4</strain>
    </source>
</reference>
<accession>A0A562RYV0</accession>
<keyword evidence="11" id="KW-1185">Reference proteome</keyword>
<evidence type="ECO:0000313" key="10">
    <source>
        <dbReference type="EMBL" id="TWI74301.1"/>
    </source>
</evidence>
<dbReference type="GO" id="GO:0043565">
    <property type="term" value="F:sequence-specific DNA binding"/>
    <property type="evidence" value="ECO:0007669"/>
    <property type="project" value="InterPro"/>
</dbReference>
<dbReference type="Gene3D" id="1.10.8.60">
    <property type="match status" value="1"/>
</dbReference>
<dbReference type="OrthoDB" id="9763792at2"/>
<proteinExistence type="predicted"/>
<dbReference type="Pfam" id="PF00158">
    <property type="entry name" value="Sigma54_activat"/>
    <property type="match status" value="1"/>
</dbReference>
<dbReference type="FunFam" id="3.40.50.2300:FF:000018">
    <property type="entry name" value="DNA-binding transcriptional regulator NtrC"/>
    <property type="match status" value="1"/>
</dbReference>
<dbReference type="AlphaFoldDB" id="A0A562RYV0"/>
<evidence type="ECO:0000256" key="1">
    <source>
        <dbReference type="ARBA" id="ARBA00022553"/>
    </source>
</evidence>
<dbReference type="Gene3D" id="3.40.50.300">
    <property type="entry name" value="P-loop containing nucleotide triphosphate hydrolases"/>
    <property type="match status" value="1"/>
</dbReference>
<dbReference type="CDD" id="cd00009">
    <property type="entry name" value="AAA"/>
    <property type="match status" value="1"/>
</dbReference>
<gene>
    <name evidence="10" type="ORF">LZ24_00904</name>
</gene>
<dbReference type="InterPro" id="IPR003593">
    <property type="entry name" value="AAA+_ATPase"/>
</dbReference>
<dbReference type="Pfam" id="PF00072">
    <property type="entry name" value="Response_reg"/>
    <property type="match status" value="1"/>
</dbReference>
<dbReference type="Proteomes" id="UP000318307">
    <property type="component" value="Unassembled WGS sequence"/>
</dbReference>
<dbReference type="InterPro" id="IPR009057">
    <property type="entry name" value="Homeodomain-like_sf"/>
</dbReference>
<dbReference type="Pfam" id="PF02954">
    <property type="entry name" value="HTH_8"/>
    <property type="match status" value="1"/>
</dbReference>
<keyword evidence="3" id="KW-0067">ATP-binding</keyword>
<dbReference type="InterPro" id="IPR011006">
    <property type="entry name" value="CheY-like_superfamily"/>
</dbReference>
<dbReference type="Gene3D" id="1.10.10.60">
    <property type="entry name" value="Homeodomain-like"/>
    <property type="match status" value="1"/>
</dbReference>
<sequence>MDTPKDVLLLVDDETDLLSGLKRTILADIPCIVHTTASAKEALVMLSREPVDLVLTDIRMPGMDGHSLLREIHKKDPHLSVIFMTGYGTIEAAVSAIREGAYDFIPKPFKTETLIHVIRKGLEHNRLIRENIRLSRMVCTPVPGLIGQSAPMRGIFEKIRMLARTDVTVLISGETGTGKELAARAIHDSSPRRGGPLITVNCPAIPESMLESELFGYTRGAFTGAVKDRAGYFVAAEGGTLFLDEIGDLPLGLQAKLLRVLQEKEIQPLGSDRSKKLDVRIIAATHQNLEKKIEANTFRADLFYRLNVATITMPALRDIREDIPLLAEHFLEKTACQLKMEKKHISPLLLEEFMAAPWPGNARELENTLQGLCVMTAGKEIKSAAGKSSALQKCPEFFSDFDCPDMDLPYQQIKEEVLSRFTRQYLDYLLKKTSGNISHAARLSGIQRQSLQKIIRRYKMDAEGYRSE</sequence>
<feature type="domain" description="Response regulatory" evidence="9">
    <location>
        <begin position="7"/>
        <end position="122"/>
    </location>
</feature>
<dbReference type="PROSITE" id="PS50110">
    <property type="entry name" value="RESPONSE_REGULATORY"/>
    <property type="match status" value="1"/>
</dbReference>
<evidence type="ECO:0000256" key="6">
    <source>
        <dbReference type="ARBA" id="ARBA00023163"/>
    </source>
</evidence>
<dbReference type="FunFam" id="3.40.50.300:FF:000006">
    <property type="entry name" value="DNA-binding transcriptional regulator NtrC"/>
    <property type="match status" value="1"/>
</dbReference>
<dbReference type="PROSITE" id="PS00676">
    <property type="entry name" value="SIGMA54_INTERACT_2"/>
    <property type="match status" value="1"/>
</dbReference>
<keyword evidence="4" id="KW-0902">Two-component regulatory system</keyword>
<evidence type="ECO:0000259" key="9">
    <source>
        <dbReference type="PROSITE" id="PS50110"/>
    </source>
</evidence>
<dbReference type="SUPFAM" id="SSF52540">
    <property type="entry name" value="P-loop containing nucleoside triphosphate hydrolases"/>
    <property type="match status" value="1"/>
</dbReference>
<dbReference type="PRINTS" id="PR01590">
    <property type="entry name" value="HTHFIS"/>
</dbReference>
<evidence type="ECO:0000259" key="8">
    <source>
        <dbReference type="PROSITE" id="PS50045"/>
    </source>
</evidence>
<evidence type="ECO:0000313" key="11">
    <source>
        <dbReference type="Proteomes" id="UP000318307"/>
    </source>
</evidence>
<dbReference type="InterPro" id="IPR027417">
    <property type="entry name" value="P-loop_NTPase"/>
</dbReference>
<dbReference type="InterPro" id="IPR002078">
    <property type="entry name" value="Sigma_54_int"/>
</dbReference>
<dbReference type="GO" id="GO:0005524">
    <property type="term" value="F:ATP binding"/>
    <property type="evidence" value="ECO:0007669"/>
    <property type="project" value="UniProtKB-KW"/>
</dbReference>
<evidence type="ECO:0000256" key="3">
    <source>
        <dbReference type="ARBA" id="ARBA00022840"/>
    </source>
</evidence>
<name>A0A562RYV0_9BACT</name>
<keyword evidence="6" id="KW-0804">Transcription</keyword>
<dbReference type="EMBL" id="VLLC01000005">
    <property type="protein sequence ID" value="TWI74301.1"/>
    <property type="molecule type" value="Genomic_DNA"/>
</dbReference>
<keyword evidence="10" id="KW-0238">DNA-binding</keyword>
<dbReference type="PANTHER" id="PTHR32071:SF116">
    <property type="entry name" value="TRANSCRIPTIONAL REGULATORY PROTEIN GLRR"/>
    <property type="match status" value="1"/>
</dbReference>
<dbReference type="SMART" id="SM00382">
    <property type="entry name" value="AAA"/>
    <property type="match status" value="1"/>
</dbReference>
<dbReference type="SUPFAM" id="SSF52172">
    <property type="entry name" value="CheY-like"/>
    <property type="match status" value="1"/>
</dbReference>
<comment type="caution">
    <text evidence="10">The sequence shown here is derived from an EMBL/GenBank/DDBJ whole genome shotgun (WGS) entry which is preliminary data.</text>
</comment>
<dbReference type="SMART" id="SM00448">
    <property type="entry name" value="REC"/>
    <property type="match status" value="1"/>
</dbReference>
<dbReference type="InterPro" id="IPR002197">
    <property type="entry name" value="HTH_Fis"/>
</dbReference>
<protein>
    <submittedName>
        <fullName evidence="10">DNA-binding NtrC family response regulator</fullName>
    </submittedName>
</protein>
<dbReference type="PANTHER" id="PTHR32071">
    <property type="entry name" value="TRANSCRIPTIONAL REGULATORY PROTEIN"/>
    <property type="match status" value="1"/>
</dbReference>
<dbReference type="GO" id="GO:0006355">
    <property type="term" value="P:regulation of DNA-templated transcription"/>
    <property type="evidence" value="ECO:0007669"/>
    <property type="project" value="InterPro"/>
</dbReference>
<evidence type="ECO:0000256" key="5">
    <source>
        <dbReference type="ARBA" id="ARBA00023015"/>
    </source>
</evidence>
<evidence type="ECO:0000256" key="4">
    <source>
        <dbReference type="ARBA" id="ARBA00023012"/>
    </source>
</evidence>
<keyword evidence="1 7" id="KW-0597">Phosphoprotein</keyword>
<feature type="domain" description="Sigma-54 factor interaction" evidence="8">
    <location>
        <begin position="145"/>
        <end position="374"/>
    </location>
</feature>
<dbReference type="SUPFAM" id="SSF46689">
    <property type="entry name" value="Homeodomain-like"/>
    <property type="match status" value="1"/>
</dbReference>
<keyword evidence="5" id="KW-0805">Transcription regulation</keyword>
<keyword evidence="2" id="KW-0547">Nucleotide-binding</keyword>